<evidence type="ECO:0000256" key="3">
    <source>
        <dbReference type="ARBA" id="ARBA00022691"/>
    </source>
</evidence>
<dbReference type="Proteomes" id="UP000198611">
    <property type="component" value="Unassembled WGS sequence"/>
</dbReference>
<dbReference type="Gene3D" id="1.10.8.10">
    <property type="entry name" value="DNA helicase RuvA subunit, C-terminal domain"/>
    <property type="match status" value="1"/>
</dbReference>
<dbReference type="STRING" id="1123397.SAMN05660831_00121"/>
<dbReference type="PANTHER" id="PTHR47806">
    <property type="entry name" value="50S RIBOSOMAL PROTEIN L3 GLUTAMINE METHYLTRANSFERASE"/>
    <property type="match status" value="1"/>
</dbReference>
<evidence type="ECO:0000313" key="6">
    <source>
        <dbReference type="EMBL" id="SFC92969.1"/>
    </source>
</evidence>
<evidence type="ECO:0000256" key="4">
    <source>
        <dbReference type="HAMAP-Rule" id="MF_02125"/>
    </source>
</evidence>
<keyword evidence="1 4" id="KW-0489">Methyltransferase</keyword>
<dbReference type="InterPro" id="IPR029063">
    <property type="entry name" value="SAM-dependent_MTases_sf"/>
</dbReference>
<proteinExistence type="inferred from homology"/>
<keyword evidence="7" id="KW-1185">Reference proteome</keyword>
<keyword evidence="6" id="KW-0687">Ribonucleoprotein</keyword>
<protein>
    <recommendedName>
        <fullName evidence="4">Ribosomal protein uL3 glutamine methyltransferase</fullName>
        <shortName evidence="4">uL3 MTase</shortName>
        <ecNumber evidence="4">2.1.1.298</ecNumber>
    </recommendedName>
    <alternativeName>
        <fullName evidence="4">N5-glutamine methyltransferase PrmB</fullName>
    </alternativeName>
</protein>
<dbReference type="RefSeq" id="WP_093426818.1">
    <property type="nucleotide sequence ID" value="NZ_FOMJ01000001.1"/>
</dbReference>
<dbReference type="AlphaFoldDB" id="A0A1I1N5S4"/>
<dbReference type="InterPro" id="IPR002052">
    <property type="entry name" value="DNA_methylase_N6_adenine_CS"/>
</dbReference>
<dbReference type="NCBIfam" id="TIGR00536">
    <property type="entry name" value="hemK_fam"/>
    <property type="match status" value="1"/>
</dbReference>
<evidence type="ECO:0000313" key="7">
    <source>
        <dbReference type="Proteomes" id="UP000198611"/>
    </source>
</evidence>
<keyword evidence="6" id="KW-0689">Ribosomal protein</keyword>
<reference evidence="6 7" key="1">
    <citation type="submission" date="2016-10" db="EMBL/GenBank/DDBJ databases">
        <authorList>
            <person name="de Groot N.N."/>
        </authorList>
    </citation>
    <scope>NUCLEOTIDE SEQUENCE [LARGE SCALE GENOMIC DNA]</scope>
    <source>
        <strain evidence="6 7">HL3</strain>
    </source>
</reference>
<dbReference type="InterPro" id="IPR004556">
    <property type="entry name" value="HemK-like"/>
</dbReference>
<dbReference type="NCBIfam" id="TIGR03533">
    <property type="entry name" value="L3_gln_methyl"/>
    <property type="match status" value="1"/>
</dbReference>
<dbReference type="GO" id="GO:0032259">
    <property type="term" value="P:methylation"/>
    <property type="evidence" value="ECO:0007669"/>
    <property type="project" value="UniProtKB-KW"/>
</dbReference>
<evidence type="ECO:0000256" key="1">
    <source>
        <dbReference type="ARBA" id="ARBA00022603"/>
    </source>
</evidence>
<comment type="function">
    <text evidence="4">Methylates ribosomal protein uL3 on a specific glutamine residue.</text>
</comment>
<dbReference type="PROSITE" id="PS00092">
    <property type="entry name" value="N6_MTASE"/>
    <property type="match status" value="1"/>
</dbReference>
<dbReference type="GO" id="GO:0003676">
    <property type="term" value="F:nucleic acid binding"/>
    <property type="evidence" value="ECO:0007669"/>
    <property type="project" value="InterPro"/>
</dbReference>
<comment type="catalytic activity">
    <reaction evidence="4">
        <text>L-glutaminyl-[ribosomal protein uL3] + S-adenosyl-L-methionine = N(5)-methyl-L-glutaminyl-[ribosomal protein uL3] + S-adenosyl-L-homocysteine + H(+)</text>
        <dbReference type="Rhea" id="RHEA:45020"/>
        <dbReference type="Rhea" id="RHEA-COMP:11063"/>
        <dbReference type="Rhea" id="RHEA-COMP:11064"/>
        <dbReference type="ChEBI" id="CHEBI:15378"/>
        <dbReference type="ChEBI" id="CHEBI:30011"/>
        <dbReference type="ChEBI" id="CHEBI:57856"/>
        <dbReference type="ChEBI" id="CHEBI:59789"/>
        <dbReference type="ChEBI" id="CHEBI:61891"/>
        <dbReference type="EC" id="2.1.1.298"/>
    </reaction>
</comment>
<dbReference type="SUPFAM" id="SSF53335">
    <property type="entry name" value="S-adenosyl-L-methionine-dependent methyltransferases"/>
    <property type="match status" value="1"/>
</dbReference>
<evidence type="ECO:0000256" key="2">
    <source>
        <dbReference type="ARBA" id="ARBA00022679"/>
    </source>
</evidence>
<dbReference type="InterPro" id="IPR007848">
    <property type="entry name" value="Small_mtfrase_dom"/>
</dbReference>
<dbReference type="CDD" id="cd02440">
    <property type="entry name" value="AdoMet_MTases"/>
    <property type="match status" value="1"/>
</dbReference>
<feature type="domain" description="Methyltransferase small" evidence="5">
    <location>
        <begin position="134"/>
        <end position="233"/>
    </location>
</feature>
<dbReference type="EMBL" id="FOMJ01000001">
    <property type="protein sequence ID" value="SFC92969.1"/>
    <property type="molecule type" value="Genomic_DNA"/>
</dbReference>
<comment type="similarity">
    <text evidence="4">Belongs to the protein N5-glutamine methyltransferase family. PrmB subfamily.</text>
</comment>
<dbReference type="GO" id="GO:0005829">
    <property type="term" value="C:cytosol"/>
    <property type="evidence" value="ECO:0007669"/>
    <property type="project" value="TreeGrafter"/>
</dbReference>
<keyword evidence="3 4" id="KW-0949">S-adenosyl-L-methionine</keyword>
<dbReference type="GO" id="GO:0005840">
    <property type="term" value="C:ribosome"/>
    <property type="evidence" value="ECO:0007669"/>
    <property type="project" value="UniProtKB-KW"/>
</dbReference>
<evidence type="ECO:0000259" key="5">
    <source>
        <dbReference type="Pfam" id="PF05175"/>
    </source>
</evidence>
<dbReference type="OrthoDB" id="9800643at2"/>
<dbReference type="GO" id="GO:0036009">
    <property type="term" value="F:protein-glutamine N-methyltransferase activity"/>
    <property type="evidence" value="ECO:0007669"/>
    <property type="project" value="UniProtKB-UniRule"/>
</dbReference>
<sequence>MVNGDEEAMSHLTTARDWIRWGASRFREAGLHFGHGTADAVDEAAQLVLHGLNLAPDTPDFYLAGTLTPAEREVVHELLVSRITTRRPAAYLTHQAWFAGLEFYTDERVLVPRSPIAELIEARFEPWLDPDGVERVLDLGTGGGCIAIACAYAFPQALVDASDIDAGALEVAEENIRRHELEGQVRTVRADVFHGLEGATYDLIVSNPPYVDADAMAALPEEFRHEPEHALAAGHDGLEIVAWILDEAVEHLNPGGLLVVEVGASAPAVARRWPHLPLTWLAFERGGEGVFAVTREELEAA</sequence>
<dbReference type="Gene3D" id="3.40.50.150">
    <property type="entry name" value="Vaccinia Virus protein VP39"/>
    <property type="match status" value="1"/>
</dbReference>
<dbReference type="PANTHER" id="PTHR47806:SF1">
    <property type="entry name" value="RIBOSOMAL PROTEIN UL3 GLUTAMINE METHYLTRANSFERASE"/>
    <property type="match status" value="1"/>
</dbReference>
<dbReference type="InterPro" id="IPR017127">
    <property type="entry name" value="Ribosome_uL3_MTase"/>
</dbReference>
<dbReference type="Pfam" id="PF05175">
    <property type="entry name" value="MTS"/>
    <property type="match status" value="1"/>
</dbReference>
<dbReference type="HAMAP" id="MF_02125">
    <property type="entry name" value="L3_methyltr_PrmB"/>
    <property type="match status" value="1"/>
</dbReference>
<dbReference type="EC" id="2.1.1.298" evidence="4"/>
<keyword evidence="2 4" id="KW-0808">Transferase</keyword>
<organism evidence="6 7">
    <name type="scientific">Thiohalospira halophila DSM 15071</name>
    <dbReference type="NCBI Taxonomy" id="1123397"/>
    <lineage>
        <taxon>Bacteria</taxon>
        <taxon>Pseudomonadati</taxon>
        <taxon>Pseudomonadota</taxon>
        <taxon>Gammaproteobacteria</taxon>
        <taxon>Thiohalospirales</taxon>
        <taxon>Thiohalospiraceae</taxon>
        <taxon>Thiohalospira</taxon>
    </lineage>
</organism>
<dbReference type="PIRSF" id="PIRSF037167">
    <property type="entry name" value="Mtase_YfcB_prd"/>
    <property type="match status" value="1"/>
</dbReference>
<accession>A0A1I1N5S4</accession>
<name>A0A1I1N5S4_9GAMM</name>
<gene>
    <name evidence="4" type="primary">prmB</name>
    <name evidence="6" type="ORF">SAMN05660831_00121</name>
</gene>